<keyword evidence="2" id="KW-1185">Reference proteome</keyword>
<protein>
    <recommendedName>
        <fullName evidence="3">Lysine-specific metallo-endopeptidase domain-containing protein</fullName>
    </recommendedName>
</protein>
<organism evidence="1">
    <name type="scientific">Rosellinia necatrix</name>
    <name type="common">White root-rot fungus</name>
    <dbReference type="NCBI Taxonomy" id="77044"/>
    <lineage>
        <taxon>Eukaryota</taxon>
        <taxon>Fungi</taxon>
        <taxon>Dikarya</taxon>
        <taxon>Ascomycota</taxon>
        <taxon>Pezizomycotina</taxon>
        <taxon>Sordariomycetes</taxon>
        <taxon>Xylariomycetidae</taxon>
        <taxon>Xylariales</taxon>
        <taxon>Xylariaceae</taxon>
        <taxon>Rosellinia</taxon>
    </lineage>
</organism>
<dbReference type="Gene3D" id="3.40.390.10">
    <property type="entry name" value="Collagenase (Catalytic Domain)"/>
    <property type="match status" value="1"/>
</dbReference>
<evidence type="ECO:0000313" key="2">
    <source>
        <dbReference type="Proteomes" id="UP000054516"/>
    </source>
</evidence>
<dbReference type="AlphaFoldDB" id="A0A1W2TC17"/>
<gene>
    <name evidence="1" type="ORF">SAMD00023353_1302520</name>
</gene>
<evidence type="ECO:0008006" key="3">
    <source>
        <dbReference type="Google" id="ProtNLM"/>
    </source>
</evidence>
<sequence>MRNGDKDTVKQMMQAIYDDCIPDDGNGEQGYTTTVKCGSDQDDECGPSVLAATSAKPGETTMVFCDRFFSANTVQTKQDLTSKELGLKRGQRCQSDEQFPFFEVAGLTAFHEMTHLHTIGQKAGLRSDDDRDHYKNMEPWQAARELKKLWDAYDDDNGEYKPSTPAAENAGSMLLLLLLLLLWSSTS</sequence>
<name>A0A1W2TC17_ROSNE</name>
<proteinExistence type="predicted"/>
<dbReference type="SUPFAM" id="SSF55486">
    <property type="entry name" value="Metalloproteases ('zincins'), catalytic domain"/>
    <property type="match status" value="1"/>
</dbReference>
<reference evidence="1" key="1">
    <citation type="submission" date="2016-03" db="EMBL/GenBank/DDBJ databases">
        <title>Draft genome sequence of Rosellinia necatrix.</title>
        <authorList>
            <person name="Kanematsu S."/>
        </authorList>
    </citation>
    <scope>NUCLEOTIDE SEQUENCE [LARGE SCALE GENOMIC DNA]</scope>
    <source>
        <strain evidence="1">W97</strain>
    </source>
</reference>
<dbReference type="InterPro" id="IPR024079">
    <property type="entry name" value="MetalloPept_cat_dom_sf"/>
</dbReference>
<dbReference type="OrthoDB" id="5381562at2759"/>
<accession>A0A1W2TC17</accession>
<evidence type="ECO:0000313" key="1">
    <source>
        <dbReference type="EMBL" id="GAP85499.2"/>
    </source>
</evidence>
<dbReference type="GO" id="GO:0008237">
    <property type="term" value="F:metallopeptidase activity"/>
    <property type="evidence" value="ECO:0007669"/>
    <property type="project" value="InterPro"/>
</dbReference>
<dbReference type="Proteomes" id="UP000054516">
    <property type="component" value="Unassembled WGS sequence"/>
</dbReference>
<dbReference type="EMBL" id="DF977458">
    <property type="protein sequence ID" value="GAP85499.2"/>
    <property type="molecule type" value="Genomic_DNA"/>
</dbReference>
<dbReference type="STRING" id="77044.A0A1W2TC17"/>